<dbReference type="Pfam" id="PF13443">
    <property type="entry name" value="HTH_26"/>
    <property type="match status" value="1"/>
</dbReference>
<dbReference type="InterPro" id="IPR001387">
    <property type="entry name" value="Cro/C1-type_HTH"/>
</dbReference>
<protein>
    <submittedName>
        <fullName evidence="2">XRE family transcriptional regulator</fullName>
    </submittedName>
</protein>
<organism evidence="2 3">
    <name type="scientific">Roseburia intestinalis</name>
    <dbReference type="NCBI Taxonomy" id="166486"/>
    <lineage>
        <taxon>Bacteria</taxon>
        <taxon>Bacillati</taxon>
        <taxon>Bacillota</taxon>
        <taxon>Clostridia</taxon>
        <taxon>Lachnospirales</taxon>
        <taxon>Lachnospiraceae</taxon>
        <taxon>Roseburia</taxon>
    </lineage>
</organism>
<dbReference type="AlphaFoldDB" id="A0A3R6B3D9"/>
<dbReference type="InterPro" id="IPR010982">
    <property type="entry name" value="Lambda_DNA-bd_dom_sf"/>
</dbReference>
<dbReference type="Gene3D" id="1.10.260.40">
    <property type="entry name" value="lambda repressor-like DNA-binding domains"/>
    <property type="match status" value="1"/>
</dbReference>
<proteinExistence type="predicted"/>
<dbReference type="Proteomes" id="UP000283513">
    <property type="component" value="Unassembled WGS sequence"/>
</dbReference>
<accession>A0A3R6B3D9</accession>
<dbReference type="GO" id="GO:0003677">
    <property type="term" value="F:DNA binding"/>
    <property type="evidence" value="ECO:0007669"/>
    <property type="project" value="InterPro"/>
</dbReference>
<evidence type="ECO:0000259" key="1">
    <source>
        <dbReference type="Pfam" id="PF13443"/>
    </source>
</evidence>
<name>A0A3R6B3D9_9FIRM</name>
<dbReference type="EMBL" id="QSHO01000053">
    <property type="protein sequence ID" value="RHC11422.1"/>
    <property type="molecule type" value="Genomic_DNA"/>
</dbReference>
<feature type="domain" description="HTH cro/C1-type" evidence="1">
    <location>
        <begin position="28"/>
        <end position="66"/>
    </location>
</feature>
<reference evidence="2 3" key="1">
    <citation type="submission" date="2018-08" db="EMBL/GenBank/DDBJ databases">
        <title>A genome reference for cultivated species of the human gut microbiota.</title>
        <authorList>
            <person name="Zou Y."/>
            <person name="Xue W."/>
            <person name="Luo G."/>
        </authorList>
    </citation>
    <scope>NUCLEOTIDE SEQUENCE [LARGE SCALE GENOMIC DNA]</scope>
    <source>
        <strain evidence="2 3">AM37-1AC</strain>
    </source>
</reference>
<dbReference type="SUPFAM" id="SSF47413">
    <property type="entry name" value="lambda repressor-like DNA-binding domains"/>
    <property type="match status" value="1"/>
</dbReference>
<gene>
    <name evidence="2" type="ORF">DW856_20175</name>
</gene>
<sequence>MIKYKFNVGDALERAGFNMYKAKTTGLISQETLKKIKNEDTNISAKSLNSLCLILDMQPKDIFIYEETQEDLKQKQKIY</sequence>
<dbReference type="RefSeq" id="WP_118599689.1">
    <property type="nucleotide sequence ID" value="NZ_QSHO01000053.1"/>
</dbReference>
<evidence type="ECO:0000313" key="2">
    <source>
        <dbReference type="EMBL" id="RHC11422.1"/>
    </source>
</evidence>
<comment type="caution">
    <text evidence="2">The sequence shown here is derived from an EMBL/GenBank/DDBJ whole genome shotgun (WGS) entry which is preliminary data.</text>
</comment>
<evidence type="ECO:0000313" key="3">
    <source>
        <dbReference type="Proteomes" id="UP000283513"/>
    </source>
</evidence>